<dbReference type="Proteomes" id="UP001610446">
    <property type="component" value="Unassembled WGS sequence"/>
</dbReference>
<sequence>MSRSIEVQNLRFEHHRQGQALGIGSCAPRVSWNYAAVNPDCCNWTQTEYDIDIKRRTPSYEPQVYHVDSPDSLLGSDSSPTGWSETAIVEAGLLEPSVWNDSFTTSSEPADPTVPHPPLLFRREFVLSPVSASQIQRAQIYATAHGVYELFVNVRRVGDQVLAPGWTDYTTRLEYRTSDVTALLQAGPSAVAIEAAEGCEILAATDGEWKRSTSATTSTEIYDGEHFNALLQQPGWTAAAFVGASWRPVATAALDTNILVAPLGSPIRAIEEVGVKQHITSPIGKTTLDFGQNLVGYIRISIPADRSLKRKVITLSYAEVLEQGEIATRSLRFAKAIDKLTLSGEALEWYPKFTFHGFRYAQIGGLEVLSCVEFTAIVIHSDVARTGWFSCSNPLLNQLHSNIVWSMRGNFVGLPTDYPQRDKRLGYTGDLQVFVSTGNFVYDTCGPNFLAAVWGDCAAIVPWGLYKSFGDLDLLRTQYQSMVNWMKRGIKRDERGLWDSSCTFQLGDWLDPYAPPKEPARSATDPQLVAGGYLVHVTGLVARVCGSLGDIEAANRYREQRLRLRRAFQEDYVTPSGRMPSDSQTAFALPIFDLVSSASARKVASDRLACRIRYHDRLKIGTGFVGTPIIGHSLTQGGQSQLFYRMLLHKKNPSWLYPVTMGATTIWERWDSMLPDRSINTGEMTSCNHYAFGAVGDWLHRAVGGMHALEPGWKRFGVSPVPGGGLESAEVSYESAYGRIEFRWKLAGDGNRLRASLLVPPNTVAQVQLPGQPMEEVGAGRYEFDVAIEPYTWPLLPIYPPYLPHEDDEP</sequence>
<evidence type="ECO:0000259" key="7">
    <source>
        <dbReference type="Pfam" id="PF17390"/>
    </source>
</evidence>
<gene>
    <name evidence="8" type="ORF">BJY01DRAFT_264469</name>
</gene>
<accession>A0ABR4JR66</accession>
<comment type="catalytic activity">
    <reaction evidence="1">
        <text>Hydrolysis of terminal non-reducing alpha-L-rhamnose residues in alpha-L-rhamnosides.</text>
        <dbReference type="EC" id="3.2.1.40"/>
    </reaction>
</comment>
<dbReference type="Gene3D" id="1.50.10.10">
    <property type="match status" value="1"/>
</dbReference>
<dbReference type="InterPro" id="IPR035398">
    <property type="entry name" value="Bac_rhamnosid_C"/>
</dbReference>
<dbReference type="Gene3D" id="2.60.420.10">
    <property type="entry name" value="Maltose phosphorylase, domain 3"/>
    <property type="match status" value="1"/>
</dbReference>
<dbReference type="InterPro" id="IPR016007">
    <property type="entry name" value="Alpha_rhamnosid"/>
</dbReference>
<protein>
    <recommendedName>
        <fullName evidence="2">alpha-L-rhamnosidase</fullName>
        <ecNumber evidence="2">3.2.1.40</ecNumber>
    </recommendedName>
</protein>
<dbReference type="InterPro" id="IPR012341">
    <property type="entry name" value="6hp_glycosidase-like_sf"/>
</dbReference>
<feature type="domain" description="Alpha-L-rhamnosidase concanavalin-like" evidence="4">
    <location>
        <begin position="283"/>
        <end position="380"/>
    </location>
</feature>
<dbReference type="InterPro" id="IPR035396">
    <property type="entry name" value="Bac_rhamnosid6H"/>
</dbReference>
<proteinExistence type="predicted"/>
<feature type="domain" description="Alpha-L-rhamnosidase six-hairpin glycosidase" evidence="6">
    <location>
        <begin position="452"/>
        <end position="703"/>
    </location>
</feature>
<dbReference type="Pfam" id="PF17390">
    <property type="entry name" value="Bac_rhamnosid_C"/>
    <property type="match status" value="1"/>
</dbReference>
<comment type="caution">
    <text evidence="8">The sequence shown here is derived from an EMBL/GenBank/DDBJ whole genome shotgun (WGS) entry which is preliminary data.</text>
</comment>
<feature type="domain" description="Alpha-L-rhamnosidase six-hairpin glycosidase" evidence="6">
    <location>
        <begin position="385"/>
        <end position="444"/>
    </location>
</feature>
<dbReference type="Pfam" id="PF05592">
    <property type="entry name" value="Bac_rhamnosid"/>
    <property type="match status" value="1"/>
</dbReference>
<dbReference type="InterPro" id="IPR008902">
    <property type="entry name" value="Rhamnosid_concanavalin"/>
</dbReference>
<evidence type="ECO:0000259" key="6">
    <source>
        <dbReference type="Pfam" id="PF17389"/>
    </source>
</evidence>
<feature type="domain" description="Alpha-L-rhamnosidase C-terminal" evidence="7">
    <location>
        <begin position="705"/>
        <end position="778"/>
    </location>
</feature>
<evidence type="ECO:0000256" key="2">
    <source>
        <dbReference type="ARBA" id="ARBA00012652"/>
    </source>
</evidence>
<dbReference type="EC" id="3.2.1.40" evidence="2"/>
<evidence type="ECO:0000256" key="1">
    <source>
        <dbReference type="ARBA" id="ARBA00001445"/>
    </source>
</evidence>
<dbReference type="EMBL" id="JBFXLU010000098">
    <property type="protein sequence ID" value="KAL2842526.1"/>
    <property type="molecule type" value="Genomic_DNA"/>
</dbReference>
<evidence type="ECO:0000259" key="4">
    <source>
        <dbReference type="Pfam" id="PF05592"/>
    </source>
</evidence>
<dbReference type="InterPro" id="IPR008928">
    <property type="entry name" value="6-hairpin_glycosidase_sf"/>
</dbReference>
<evidence type="ECO:0000259" key="5">
    <source>
        <dbReference type="Pfam" id="PF08531"/>
    </source>
</evidence>
<evidence type="ECO:0000313" key="9">
    <source>
        <dbReference type="Proteomes" id="UP001610446"/>
    </source>
</evidence>
<feature type="domain" description="Bacterial alpha-L-rhamnosidase N-terminal" evidence="5">
    <location>
        <begin position="134"/>
        <end position="199"/>
    </location>
</feature>
<dbReference type="SUPFAM" id="SSF48208">
    <property type="entry name" value="Six-hairpin glycosidases"/>
    <property type="match status" value="1"/>
</dbReference>
<evidence type="ECO:0000256" key="3">
    <source>
        <dbReference type="ARBA" id="ARBA00022801"/>
    </source>
</evidence>
<keyword evidence="3" id="KW-0378">Hydrolase</keyword>
<dbReference type="Pfam" id="PF25788">
    <property type="entry name" value="Ig_Rha78A_N"/>
    <property type="match status" value="1"/>
</dbReference>
<dbReference type="Gene3D" id="2.60.120.260">
    <property type="entry name" value="Galactose-binding domain-like"/>
    <property type="match status" value="2"/>
</dbReference>
<evidence type="ECO:0000313" key="8">
    <source>
        <dbReference type="EMBL" id="KAL2842526.1"/>
    </source>
</evidence>
<dbReference type="Pfam" id="PF08531">
    <property type="entry name" value="Bac_rhamnosid_N"/>
    <property type="match status" value="1"/>
</dbReference>
<organism evidence="8 9">
    <name type="scientific">Aspergillus pseudoustus</name>
    <dbReference type="NCBI Taxonomy" id="1810923"/>
    <lineage>
        <taxon>Eukaryota</taxon>
        <taxon>Fungi</taxon>
        <taxon>Dikarya</taxon>
        <taxon>Ascomycota</taxon>
        <taxon>Pezizomycotina</taxon>
        <taxon>Eurotiomycetes</taxon>
        <taxon>Eurotiomycetidae</taxon>
        <taxon>Eurotiales</taxon>
        <taxon>Aspergillaceae</taxon>
        <taxon>Aspergillus</taxon>
        <taxon>Aspergillus subgen. Nidulantes</taxon>
    </lineage>
</organism>
<dbReference type="InterPro" id="IPR013737">
    <property type="entry name" value="Bac_rhamnosid_N"/>
</dbReference>
<keyword evidence="9" id="KW-1185">Reference proteome</keyword>
<name>A0ABR4JR66_9EURO</name>
<dbReference type="PANTHER" id="PTHR33307:SF6">
    <property type="entry name" value="ALPHA-RHAMNOSIDASE (EUROFUNG)-RELATED"/>
    <property type="match status" value="1"/>
</dbReference>
<dbReference type="PANTHER" id="PTHR33307">
    <property type="entry name" value="ALPHA-RHAMNOSIDASE (EUROFUNG)"/>
    <property type="match status" value="1"/>
</dbReference>
<reference evidence="8 9" key="1">
    <citation type="submission" date="2024-07" db="EMBL/GenBank/DDBJ databases">
        <title>Section-level genome sequencing and comparative genomics of Aspergillus sections Usti and Cavernicolus.</title>
        <authorList>
            <consortium name="Lawrence Berkeley National Laboratory"/>
            <person name="Nybo J.L."/>
            <person name="Vesth T.C."/>
            <person name="Theobald S."/>
            <person name="Frisvad J.C."/>
            <person name="Larsen T.O."/>
            <person name="Kjaerboelling I."/>
            <person name="Rothschild-Mancinelli K."/>
            <person name="Lyhne E.K."/>
            <person name="Kogle M.E."/>
            <person name="Barry K."/>
            <person name="Clum A."/>
            <person name="Na H."/>
            <person name="Ledsgaard L."/>
            <person name="Lin J."/>
            <person name="Lipzen A."/>
            <person name="Kuo A."/>
            <person name="Riley R."/>
            <person name="Mondo S."/>
            <person name="Labutti K."/>
            <person name="Haridas S."/>
            <person name="Pangalinan J."/>
            <person name="Salamov A.A."/>
            <person name="Simmons B.A."/>
            <person name="Magnuson J.K."/>
            <person name="Chen J."/>
            <person name="Drula E."/>
            <person name="Henrissat B."/>
            <person name="Wiebenga A."/>
            <person name="Lubbers R.J."/>
            <person name="Gomes A.C."/>
            <person name="Makela M.R."/>
            <person name="Stajich J."/>
            <person name="Grigoriev I.V."/>
            <person name="Mortensen U.H."/>
            <person name="De Vries R.P."/>
            <person name="Baker S.E."/>
            <person name="Andersen M.R."/>
        </authorList>
    </citation>
    <scope>NUCLEOTIDE SEQUENCE [LARGE SCALE GENOMIC DNA]</scope>
    <source>
        <strain evidence="8 9">CBS 123904</strain>
    </source>
</reference>
<dbReference type="Pfam" id="PF17389">
    <property type="entry name" value="Bac_rhamnosid6H"/>
    <property type="match status" value="2"/>
</dbReference>